<evidence type="ECO:0000313" key="10">
    <source>
        <dbReference type="EMBL" id="SDQ69171.1"/>
    </source>
</evidence>
<name>A0ABY0TE33_9PROT</name>
<dbReference type="RefSeq" id="WP_074632065.1">
    <property type="nucleotide sequence ID" value="NZ_FNKY01000001.1"/>
</dbReference>
<dbReference type="SUPFAM" id="SSF64518">
    <property type="entry name" value="Phase 1 flagellin"/>
    <property type="match status" value="2"/>
</dbReference>
<dbReference type="Pfam" id="PF22638">
    <property type="entry name" value="FlgK_D1"/>
    <property type="match status" value="1"/>
</dbReference>
<dbReference type="Proteomes" id="UP000183471">
    <property type="component" value="Unassembled WGS sequence"/>
</dbReference>
<keyword evidence="10" id="KW-0282">Flagellum</keyword>
<feature type="domain" description="Flagellar hook-associated protein 1 D2-like" evidence="8">
    <location>
        <begin position="340"/>
        <end position="419"/>
    </location>
</feature>
<keyword evidence="10" id="KW-0966">Cell projection</keyword>
<evidence type="ECO:0000256" key="1">
    <source>
        <dbReference type="ARBA" id="ARBA00004365"/>
    </source>
</evidence>
<evidence type="ECO:0000259" key="8">
    <source>
        <dbReference type="Pfam" id="PF21158"/>
    </source>
</evidence>
<keyword evidence="10" id="KW-0969">Cilium</keyword>
<comment type="similarity">
    <text evidence="3">Belongs to the flagella basal body rod proteins family.</text>
</comment>
<dbReference type="InterPro" id="IPR049119">
    <property type="entry name" value="FlgK_D2-like"/>
</dbReference>
<reference evidence="10 11" key="1">
    <citation type="submission" date="2016-10" db="EMBL/GenBank/DDBJ databases">
        <authorList>
            <person name="Varghese N."/>
            <person name="Submissions S."/>
        </authorList>
    </citation>
    <scope>NUCLEOTIDE SEQUENCE [LARGE SCALE GENOMIC DNA]</scope>
    <source>
        <strain evidence="10 11">Nl1</strain>
    </source>
</reference>
<dbReference type="PANTHER" id="PTHR30033">
    <property type="entry name" value="FLAGELLAR HOOK-ASSOCIATED PROTEIN 1"/>
    <property type="match status" value="1"/>
</dbReference>
<comment type="subcellular location">
    <subcellularLocation>
        <location evidence="1">Bacterial flagellum</location>
    </subcellularLocation>
    <subcellularLocation>
        <location evidence="2">Secreted</location>
    </subcellularLocation>
</comment>
<feature type="domain" description="Flagellar basal-body/hook protein C-terminal" evidence="7">
    <location>
        <begin position="599"/>
        <end position="638"/>
    </location>
</feature>
<protein>
    <recommendedName>
        <fullName evidence="4">Flagellar hook-associated protein 1</fullName>
    </recommendedName>
</protein>
<accession>A0ABY0TE33</accession>
<evidence type="ECO:0000259" key="9">
    <source>
        <dbReference type="Pfam" id="PF22638"/>
    </source>
</evidence>
<evidence type="ECO:0000256" key="6">
    <source>
        <dbReference type="ARBA" id="ARBA00023143"/>
    </source>
</evidence>
<proteinExistence type="inferred from homology"/>
<evidence type="ECO:0000256" key="2">
    <source>
        <dbReference type="ARBA" id="ARBA00004613"/>
    </source>
</evidence>
<keyword evidence="5" id="KW-0964">Secreted</keyword>
<feature type="domain" description="Flagellar hook-associated protein FlgK helical" evidence="9">
    <location>
        <begin position="93"/>
        <end position="330"/>
    </location>
</feature>
<organism evidence="10 11">
    <name type="scientific">Nitrosospira multiformis</name>
    <dbReference type="NCBI Taxonomy" id="1231"/>
    <lineage>
        <taxon>Bacteria</taxon>
        <taxon>Pseudomonadati</taxon>
        <taxon>Pseudomonadota</taxon>
        <taxon>Betaproteobacteria</taxon>
        <taxon>Nitrosomonadales</taxon>
        <taxon>Nitrosomonadaceae</taxon>
        <taxon>Nitrosospira</taxon>
    </lineage>
</organism>
<comment type="caution">
    <text evidence="10">The sequence shown here is derived from an EMBL/GenBank/DDBJ whole genome shotgun (WGS) entry which is preliminary data.</text>
</comment>
<dbReference type="EMBL" id="FNKY01000001">
    <property type="protein sequence ID" value="SDQ69171.1"/>
    <property type="molecule type" value="Genomic_DNA"/>
</dbReference>
<evidence type="ECO:0000256" key="3">
    <source>
        <dbReference type="ARBA" id="ARBA00009677"/>
    </source>
</evidence>
<dbReference type="Pfam" id="PF21158">
    <property type="entry name" value="flgK_1st_1"/>
    <property type="match status" value="1"/>
</dbReference>
<dbReference type="NCBIfam" id="TIGR02492">
    <property type="entry name" value="flgK_ends"/>
    <property type="match status" value="1"/>
</dbReference>
<dbReference type="PRINTS" id="PR01005">
    <property type="entry name" value="FLGHOOKAP1"/>
</dbReference>
<dbReference type="PANTHER" id="PTHR30033:SF1">
    <property type="entry name" value="FLAGELLAR HOOK-ASSOCIATED PROTEIN 1"/>
    <property type="match status" value="1"/>
</dbReference>
<evidence type="ECO:0000313" key="11">
    <source>
        <dbReference type="Proteomes" id="UP000183471"/>
    </source>
</evidence>
<gene>
    <name evidence="10" type="ORF">SAMN05216402_1879</name>
</gene>
<sequence>MSNGIFGIGLSALNAAQRGLLVTGHNVSNAATPGYTRQQIVQSTNPAQGTGTGFIGQGAKVDTVSRSYNQFLTQQVTQAKTESAQLDTYFAQMQQIDKLLADPGGNLGLAPALQNFFGGVQDVTTNPSDMPSRQSMLSSAEVLVRRFQSLDSRLNEIQDGVNTQIKDSVSLINTLAAQIGKLNATISQAEGSARGQPANDLRDQRDELVGQLNQEIRTNVVQQGDGSYSILIGNGQPLLVGTQVFQLATATSPTDARRIDVTYVADGSSTPIRESTLDGGKLGGLLQFRSESLDAARNGLGRVAISLAGTFNEQHRLGQDLHGNLGGDFFTVPSPSVAASTNNSGSAVIAAEITSYSALTTSDYRLRYDGANYTVTRLSNGVAQGAAQTFTTFPQTVDGVRLDIASGTIAAGDEFLIRPTVNGAGQIGVAIQDTSLIAAAAPIRTDTPLVNTGTGRISAGTVNAPPPADPNLQQPVTLTFTSATTFDVSGTGTGNPSGIAFTPGGTISYNGWTVQITGSPQPGDTFSIGPNINGVGDNRNALLLGALQGSNTMAGGTINYQTAYGQMVSQMGNKTRELEVTSAAQANLVSQTQVLQQSESGVNLDEEAANLLRYQQAYQAAGKIIQTASLMFDTLLEMSR</sequence>
<evidence type="ECO:0000256" key="4">
    <source>
        <dbReference type="ARBA" id="ARBA00016244"/>
    </source>
</evidence>
<keyword evidence="11" id="KW-1185">Reference proteome</keyword>
<keyword evidence="6" id="KW-0975">Bacterial flagellum</keyword>
<dbReference type="Pfam" id="PF06429">
    <property type="entry name" value="Flg_bbr_C"/>
    <property type="match status" value="1"/>
</dbReference>
<dbReference type="InterPro" id="IPR053927">
    <property type="entry name" value="FlgK_helical"/>
</dbReference>
<dbReference type="InterPro" id="IPR002371">
    <property type="entry name" value="FlgK"/>
</dbReference>
<evidence type="ECO:0000256" key="5">
    <source>
        <dbReference type="ARBA" id="ARBA00022525"/>
    </source>
</evidence>
<evidence type="ECO:0000259" key="7">
    <source>
        <dbReference type="Pfam" id="PF06429"/>
    </source>
</evidence>
<dbReference type="InterPro" id="IPR010930">
    <property type="entry name" value="Flg_bb/hook_C_dom"/>
</dbReference>